<gene>
    <name evidence="1" type="ORF">M595_2481</name>
</gene>
<dbReference type="EMBL" id="AUZM01000020">
    <property type="protein sequence ID" value="ERT07579.1"/>
    <property type="molecule type" value="Genomic_DNA"/>
</dbReference>
<dbReference type="Proteomes" id="UP000017127">
    <property type="component" value="Unassembled WGS sequence"/>
</dbReference>
<evidence type="ECO:0000313" key="1">
    <source>
        <dbReference type="EMBL" id="ERT07579.1"/>
    </source>
</evidence>
<comment type="caution">
    <text evidence="1">The sequence shown here is derived from an EMBL/GenBank/DDBJ whole genome shotgun (WGS) entry which is preliminary data.</text>
</comment>
<accession>U7QHY3</accession>
<sequence>MTLLDTERRLPENLWLRNVPLIFALSSHPSVKFYQIIKEIPFQALTIERFMLF</sequence>
<reference evidence="1 2" key="1">
    <citation type="journal article" date="2013" name="Front. Microbiol.">
        <title>Comparative genomic analyses of the cyanobacterium, Lyngbya aestuarii BL J, a powerful hydrogen producer.</title>
        <authorList>
            <person name="Kothari A."/>
            <person name="Vaughn M."/>
            <person name="Garcia-Pichel F."/>
        </authorList>
    </citation>
    <scope>NUCLEOTIDE SEQUENCE [LARGE SCALE GENOMIC DNA]</scope>
    <source>
        <strain evidence="1 2">BL J</strain>
    </source>
</reference>
<keyword evidence="2" id="KW-1185">Reference proteome</keyword>
<name>U7QHY3_9CYAN</name>
<protein>
    <submittedName>
        <fullName evidence="1">Uncharacterized protein</fullName>
    </submittedName>
</protein>
<evidence type="ECO:0000313" key="2">
    <source>
        <dbReference type="Proteomes" id="UP000017127"/>
    </source>
</evidence>
<proteinExistence type="predicted"/>
<organism evidence="1 2">
    <name type="scientific">Lyngbya aestuarii BL J</name>
    <dbReference type="NCBI Taxonomy" id="1348334"/>
    <lineage>
        <taxon>Bacteria</taxon>
        <taxon>Bacillati</taxon>
        <taxon>Cyanobacteriota</taxon>
        <taxon>Cyanophyceae</taxon>
        <taxon>Oscillatoriophycideae</taxon>
        <taxon>Oscillatoriales</taxon>
        <taxon>Microcoleaceae</taxon>
        <taxon>Lyngbya</taxon>
    </lineage>
</organism>
<dbReference type="AlphaFoldDB" id="U7QHY3"/>